<protein>
    <recommendedName>
        <fullName evidence="2">SAP domain-containing protein</fullName>
    </recommendedName>
</protein>
<dbReference type="InterPro" id="IPR036361">
    <property type="entry name" value="SAP_dom_sf"/>
</dbReference>
<evidence type="ECO:0000313" key="4">
    <source>
        <dbReference type="Proteomes" id="UP000726737"/>
    </source>
</evidence>
<dbReference type="InterPro" id="IPR003034">
    <property type="entry name" value="SAP_dom"/>
</dbReference>
<dbReference type="PANTHER" id="PTHR41807:SF1">
    <property type="entry name" value="GLUTATHIONE TRANSFERASE 3"/>
    <property type="match status" value="1"/>
</dbReference>
<organism evidence="3 4">
    <name type="scientific">Mortierella polycephala</name>
    <dbReference type="NCBI Taxonomy" id="41804"/>
    <lineage>
        <taxon>Eukaryota</taxon>
        <taxon>Fungi</taxon>
        <taxon>Fungi incertae sedis</taxon>
        <taxon>Mucoromycota</taxon>
        <taxon>Mortierellomycotina</taxon>
        <taxon>Mortierellomycetes</taxon>
        <taxon>Mortierellales</taxon>
        <taxon>Mortierellaceae</taxon>
        <taxon>Mortierella</taxon>
    </lineage>
</organism>
<comment type="caution">
    <text evidence="3">The sequence shown here is derived from an EMBL/GenBank/DDBJ whole genome shotgun (WGS) entry which is preliminary data.</text>
</comment>
<dbReference type="EMBL" id="JAAAJA010000328">
    <property type="protein sequence ID" value="KAG0255883.1"/>
    <property type="molecule type" value="Genomic_DNA"/>
</dbReference>
<dbReference type="PROSITE" id="PS50800">
    <property type="entry name" value="SAP"/>
    <property type="match status" value="1"/>
</dbReference>
<evidence type="ECO:0000256" key="1">
    <source>
        <dbReference type="SAM" id="MobiDB-lite"/>
    </source>
</evidence>
<feature type="domain" description="SAP" evidence="2">
    <location>
        <begin position="5"/>
        <end position="39"/>
    </location>
</feature>
<gene>
    <name evidence="3" type="ORF">BG011_004876</name>
</gene>
<feature type="compositionally biased region" description="Basic and acidic residues" evidence="1">
    <location>
        <begin position="39"/>
        <end position="65"/>
    </location>
</feature>
<reference evidence="3" key="1">
    <citation type="journal article" date="2020" name="Fungal Divers.">
        <title>Resolving the Mortierellaceae phylogeny through synthesis of multi-gene phylogenetics and phylogenomics.</title>
        <authorList>
            <person name="Vandepol N."/>
            <person name="Liber J."/>
            <person name="Desiro A."/>
            <person name="Na H."/>
            <person name="Kennedy M."/>
            <person name="Barry K."/>
            <person name="Grigoriev I.V."/>
            <person name="Miller A.N."/>
            <person name="O'Donnell K."/>
            <person name="Stajich J.E."/>
            <person name="Bonito G."/>
        </authorList>
    </citation>
    <scope>NUCLEOTIDE SEQUENCE</scope>
    <source>
        <strain evidence="3">KOD948</strain>
    </source>
</reference>
<evidence type="ECO:0000259" key="2">
    <source>
        <dbReference type="PROSITE" id="PS50800"/>
    </source>
</evidence>
<evidence type="ECO:0000313" key="3">
    <source>
        <dbReference type="EMBL" id="KAG0255883.1"/>
    </source>
</evidence>
<dbReference type="Proteomes" id="UP000726737">
    <property type="component" value="Unassembled WGS sequence"/>
</dbReference>
<feature type="compositionally biased region" description="Acidic residues" evidence="1">
    <location>
        <begin position="116"/>
        <end position="125"/>
    </location>
</feature>
<dbReference type="AlphaFoldDB" id="A0A9P6Q0M2"/>
<feature type="region of interest" description="Disordered" evidence="1">
    <location>
        <begin position="39"/>
        <end position="126"/>
    </location>
</feature>
<name>A0A9P6Q0M2_9FUNG</name>
<proteinExistence type="predicted"/>
<keyword evidence="4" id="KW-1185">Reference proteome</keyword>
<dbReference type="SUPFAM" id="SSF68906">
    <property type="entry name" value="SAP domain"/>
    <property type="match status" value="1"/>
</dbReference>
<dbReference type="OrthoDB" id="5569309at2759"/>
<dbReference type="PANTHER" id="PTHR41807">
    <property type="entry name" value="GLUTATHIONE TRANSFERASE 3"/>
    <property type="match status" value="1"/>
</dbReference>
<accession>A0A9P6Q0M2</accession>
<dbReference type="SMART" id="SM00513">
    <property type="entry name" value="SAP"/>
    <property type="match status" value="1"/>
</dbReference>
<sequence length="352" mass="39599">MSTGLSKRRKHELKELAASLGLSVEGLNKDLIDRIKSHVAKHGTDDPELRELLREDSPRTRRSTESARLASLSSTNEEGDSSEGELTQLRTTRSSPKRKTTTATTTTRISKRTESESDSESAEDPLSEHQVHNFMDHMQTDLHGAKEKAQALEHTLQEKYQSGKEALRRASKDFSSTVTHAVGDVDDNEGWLSCWHFFTNWDTFLKPFFTYYGTLFVIPTLLSQLFNVDRARKLRHHEEDEHHHHQPHLTTGLLSRKTTSGLSYFVFKFALTYVLSQSTTPVQTATGLAGLAKETVENMAGVHGHHHHYHHLWSGCKFLAEVFRYVPPSLGMATSGVGTVLALAESVVSRRR</sequence>
<dbReference type="InterPro" id="IPR038872">
    <property type="entry name" value="Put_GTT3"/>
</dbReference>
<dbReference type="GO" id="GO:0016020">
    <property type="term" value="C:membrane"/>
    <property type="evidence" value="ECO:0007669"/>
    <property type="project" value="TreeGrafter"/>
</dbReference>
<dbReference type="Pfam" id="PF02037">
    <property type="entry name" value="SAP"/>
    <property type="match status" value="1"/>
</dbReference>